<evidence type="ECO:0000256" key="1">
    <source>
        <dbReference type="SAM" id="Phobius"/>
    </source>
</evidence>
<protein>
    <submittedName>
        <fullName evidence="2">Uncharacterized protein</fullName>
    </submittedName>
</protein>
<reference evidence="2" key="1">
    <citation type="submission" date="2022-11" db="EMBL/GenBank/DDBJ databases">
        <authorList>
            <person name="Hyden B.L."/>
            <person name="Feng K."/>
            <person name="Yates T."/>
            <person name="Jawdy S."/>
            <person name="Smart L.B."/>
            <person name="Muchero W."/>
        </authorList>
    </citation>
    <scope>NUCLEOTIDE SEQUENCE</scope>
    <source>
        <tissue evidence="2">Shoot tip</tissue>
    </source>
</reference>
<evidence type="ECO:0000313" key="2">
    <source>
        <dbReference type="EMBL" id="KAJ6697533.1"/>
    </source>
</evidence>
<reference evidence="2" key="2">
    <citation type="journal article" date="2023" name="Int. J. Mol. Sci.">
        <title>De Novo Assembly and Annotation of 11 Diverse Shrub Willow (Salix) Genomes Reveals Novel Gene Organization in Sex-Linked Regions.</title>
        <authorList>
            <person name="Hyden B."/>
            <person name="Feng K."/>
            <person name="Yates T.B."/>
            <person name="Jawdy S."/>
            <person name="Cereghino C."/>
            <person name="Smart L.B."/>
            <person name="Muchero W."/>
        </authorList>
    </citation>
    <scope>NUCLEOTIDE SEQUENCE [LARGE SCALE GENOMIC DNA]</scope>
    <source>
        <tissue evidence="2">Shoot tip</tissue>
    </source>
</reference>
<keyword evidence="1" id="KW-0472">Membrane</keyword>
<accession>A0A9Q0T1S8</accession>
<keyword evidence="1" id="KW-1133">Transmembrane helix</keyword>
<dbReference type="EMBL" id="JAPFFL010000010">
    <property type="protein sequence ID" value="KAJ6697533.1"/>
    <property type="molecule type" value="Genomic_DNA"/>
</dbReference>
<evidence type="ECO:0000313" key="3">
    <source>
        <dbReference type="Proteomes" id="UP001151529"/>
    </source>
</evidence>
<keyword evidence="1" id="KW-0812">Transmembrane</keyword>
<feature type="non-terminal residue" evidence="2">
    <location>
        <position position="1"/>
    </location>
</feature>
<dbReference type="AlphaFoldDB" id="A0A9Q0T1S8"/>
<dbReference type="Proteomes" id="UP001151529">
    <property type="component" value="Chromosome 19"/>
</dbReference>
<proteinExistence type="predicted"/>
<feature type="transmembrane region" description="Helical" evidence="1">
    <location>
        <begin position="20"/>
        <end position="39"/>
    </location>
</feature>
<keyword evidence="3" id="KW-1185">Reference proteome</keyword>
<gene>
    <name evidence="2" type="ORF">OIU85_003861</name>
</gene>
<name>A0A9Q0T1S8_SALVM</name>
<comment type="caution">
    <text evidence="2">The sequence shown here is derived from an EMBL/GenBank/DDBJ whole genome shotgun (WGS) entry which is preliminary data.</text>
</comment>
<sequence length="52" mass="6205">FHILNWNPCRHYLGLAKVFHHMFLILFQMMHGILSFNVYKLIQMTGLLLLCS</sequence>
<organism evidence="2 3">
    <name type="scientific">Salix viminalis</name>
    <name type="common">Common osier</name>
    <name type="synonym">Basket willow</name>
    <dbReference type="NCBI Taxonomy" id="40686"/>
    <lineage>
        <taxon>Eukaryota</taxon>
        <taxon>Viridiplantae</taxon>
        <taxon>Streptophyta</taxon>
        <taxon>Embryophyta</taxon>
        <taxon>Tracheophyta</taxon>
        <taxon>Spermatophyta</taxon>
        <taxon>Magnoliopsida</taxon>
        <taxon>eudicotyledons</taxon>
        <taxon>Gunneridae</taxon>
        <taxon>Pentapetalae</taxon>
        <taxon>rosids</taxon>
        <taxon>fabids</taxon>
        <taxon>Malpighiales</taxon>
        <taxon>Salicaceae</taxon>
        <taxon>Saliceae</taxon>
        <taxon>Salix</taxon>
    </lineage>
</organism>